<dbReference type="AlphaFoldDB" id="A0A9D1EEX1"/>
<gene>
    <name evidence="1" type="ORF">IAC96_08780</name>
</gene>
<name>A0A9D1EEX1_9FIRM</name>
<dbReference type="EMBL" id="DVHN01000113">
    <property type="protein sequence ID" value="HIR89029.1"/>
    <property type="molecule type" value="Genomic_DNA"/>
</dbReference>
<organism evidence="1 2">
    <name type="scientific">Candidatus Fimimorpha faecalis</name>
    <dbReference type="NCBI Taxonomy" id="2840824"/>
    <lineage>
        <taxon>Bacteria</taxon>
        <taxon>Bacillati</taxon>
        <taxon>Bacillota</taxon>
        <taxon>Clostridia</taxon>
        <taxon>Eubacteriales</taxon>
        <taxon>Candidatus Fimimorpha</taxon>
    </lineage>
</organism>
<protein>
    <recommendedName>
        <fullName evidence="3">CARDB domain-containing protein</fullName>
    </recommendedName>
</protein>
<evidence type="ECO:0008006" key="3">
    <source>
        <dbReference type="Google" id="ProtNLM"/>
    </source>
</evidence>
<reference evidence="1" key="2">
    <citation type="journal article" date="2021" name="PeerJ">
        <title>Extensive microbial diversity within the chicken gut microbiome revealed by metagenomics and culture.</title>
        <authorList>
            <person name="Gilroy R."/>
            <person name="Ravi A."/>
            <person name="Getino M."/>
            <person name="Pursley I."/>
            <person name="Horton D.L."/>
            <person name="Alikhan N.F."/>
            <person name="Baker D."/>
            <person name="Gharbi K."/>
            <person name="Hall N."/>
            <person name="Watson M."/>
            <person name="Adriaenssens E.M."/>
            <person name="Foster-Nyarko E."/>
            <person name="Jarju S."/>
            <person name="Secka A."/>
            <person name="Antonio M."/>
            <person name="Oren A."/>
            <person name="Chaudhuri R.R."/>
            <person name="La Ragione R."/>
            <person name="Hildebrand F."/>
            <person name="Pallen M.J."/>
        </authorList>
    </citation>
    <scope>NUCLEOTIDE SEQUENCE</scope>
    <source>
        <strain evidence="1">ChiW13-3771</strain>
    </source>
</reference>
<evidence type="ECO:0000313" key="1">
    <source>
        <dbReference type="EMBL" id="HIR89029.1"/>
    </source>
</evidence>
<proteinExistence type="predicted"/>
<comment type="caution">
    <text evidence="1">The sequence shown here is derived from an EMBL/GenBank/DDBJ whole genome shotgun (WGS) entry which is preliminary data.</text>
</comment>
<dbReference type="Proteomes" id="UP000824201">
    <property type="component" value="Unassembled WGS sequence"/>
</dbReference>
<evidence type="ECO:0000313" key="2">
    <source>
        <dbReference type="Proteomes" id="UP000824201"/>
    </source>
</evidence>
<sequence length="139" mass="15788">MKKKWIVFIISTGLMVLIAVAMNQAREKEADLKLNIASKQKEMEQGKEVELEFYIENTGQVPISNIILYSKSQNYVTRIAMLQPGECYVYTRGESEKLAIIKQGLDHLDVTVCAEGVVKIDGKQQRVSDEKVARINIRK</sequence>
<accession>A0A9D1EEX1</accession>
<reference evidence="1" key="1">
    <citation type="submission" date="2020-10" db="EMBL/GenBank/DDBJ databases">
        <authorList>
            <person name="Gilroy R."/>
        </authorList>
    </citation>
    <scope>NUCLEOTIDE SEQUENCE</scope>
    <source>
        <strain evidence="1">ChiW13-3771</strain>
    </source>
</reference>